<keyword evidence="4 6" id="KW-1133">Transmembrane helix</keyword>
<reference evidence="8 9" key="1">
    <citation type="submission" date="2019-05" db="EMBL/GenBank/DDBJ databases">
        <authorList>
            <person name="Narsing Rao M.P."/>
            <person name="Li W.J."/>
        </authorList>
    </citation>
    <scope>NUCLEOTIDE SEQUENCE [LARGE SCALE GENOMIC DNA]</scope>
    <source>
        <strain evidence="8 9">SYSU_K30003</strain>
    </source>
</reference>
<feature type="transmembrane region" description="Helical" evidence="6">
    <location>
        <begin position="306"/>
        <end position="328"/>
    </location>
</feature>
<evidence type="ECO:0000256" key="2">
    <source>
        <dbReference type="ARBA" id="ARBA00022475"/>
    </source>
</evidence>
<feature type="transmembrane region" description="Helical" evidence="6">
    <location>
        <begin position="226"/>
        <end position="249"/>
    </location>
</feature>
<organism evidence="8 9">
    <name type="scientific">Paenibacillus antri</name>
    <dbReference type="NCBI Taxonomy" id="2582848"/>
    <lineage>
        <taxon>Bacteria</taxon>
        <taxon>Bacillati</taxon>
        <taxon>Bacillota</taxon>
        <taxon>Bacilli</taxon>
        <taxon>Bacillales</taxon>
        <taxon>Paenibacillaceae</taxon>
        <taxon>Paenibacillus</taxon>
    </lineage>
</organism>
<dbReference type="OrthoDB" id="3078158at2"/>
<dbReference type="InterPro" id="IPR051449">
    <property type="entry name" value="ABC-2_transporter_component"/>
</dbReference>
<proteinExistence type="predicted"/>
<evidence type="ECO:0000256" key="4">
    <source>
        <dbReference type="ARBA" id="ARBA00022989"/>
    </source>
</evidence>
<feature type="transmembrane region" description="Helical" evidence="6">
    <location>
        <begin position="401"/>
        <end position="419"/>
    </location>
</feature>
<evidence type="ECO:0000256" key="3">
    <source>
        <dbReference type="ARBA" id="ARBA00022692"/>
    </source>
</evidence>
<dbReference type="EMBL" id="VCIW01000008">
    <property type="protein sequence ID" value="TLS51618.1"/>
    <property type="molecule type" value="Genomic_DNA"/>
</dbReference>
<feature type="transmembrane region" description="Helical" evidence="6">
    <location>
        <begin position="278"/>
        <end position="300"/>
    </location>
</feature>
<keyword evidence="5 6" id="KW-0472">Membrane</keyword>
<keyword evidence="2" id="KW-1003">Cell membrane</keyword>
<dbReference type="Proteomes" id="UP000309676">
    <property type="component" value="Unassembled WGS sequence"/>
</dbReference>
<dbReference type="GO" id="GO:0140359">
    <property type="term" value="F:ABC-type transporter activity"/>
    <property type="evidence" value="ECO:0007669"/>
    <property type="project" value="InterPro"/>
</dbReference>
<evidence type="ECO:0000256" key="1">
    <source>
        <dbReference type="ARBA" id="ARBA00004651"/>
    </source>
</evidence>
<dbReference type="AlphaFoldDB" id="A0A5R9GE47"/>
<evidence type="ECO:0000256" key="6">
    <source>
        <dbReference type="SAM" id="Phobius"/>
    </source>
</evidence>
<name>A0A5R9GE47_9BACL</name>
<evidence type="ECO:0000259" key="7">
    <source>
        <dbReference type="Pfam" id="PF12698"/>
    </source>
</evidence>
<dbReference type="RefSeq" id="WP_138194827.1">
    <property type="nucleotide sequence ID" value="NZ_VCIW01000008.1"/>
</dbReference>
<comment type="caution">
    <text evidence="8">The sequence shown here is derived from an EMBL/GenBank/DDBJ whole genome shotgun (WGS) entry which is preliminary data.</text>
</comment>
<protein>
    <submittedName>
        <fullName evidence="8">ABC transporter permease</fullName>
    </submittedName>
</protein>
<evidence type="ECO:0000313" key="9">
    <source>
        <dbReference type="Proteomes" id="UP000309676"/>
    </source>
</evidence>
<feature type="domain" description="ABC-2 type transporter transmembrane" evidence="7">
    <location>
        <begin position="19"/>
        <end position="416"/>
    </location>
</feature>
<gene>
    <name evidence="8" type="ORF">FE782_14025</name>
</gene>
<dbReference type="InterPro" id="IPR013525">
    <property type="entry name" value="ABC2_TM"/>
</dbReference>
<accession>A0A5R9GE47</accession>
<keyword evidence="9" id="KW-1185">Reference proteome</keyword>
<dbReference type="Pfam" id="PF12698">
    <property type="entry name" value="ABC2_membrane_3"/>
    <property type="match status" value="1"/>
</dbReference>
<feature type="transmembrane region" description="Helical" evidence="6">
    <location>
        <begin position="20"/>
        <end position="38"/>
    </location>
</feature>
<sequence length="425" mass="45747">MTPFLKKDVLLILRDRKELAILILMPFVLIAILGFALGDMINATAPTLDMGVVVVDEEDEAEGLARFQEEVRSAPLPEDAKTALLAASEEVRPQRLLRDMLESEALSELLAVSEMELEAARTALERDEANAIVRIPPNFTYDTLRKMLLERGDGATLELEASESSPLRAGVIRDIVDGFVRSVNFQTALGQTSGAAPDATDAPAAATAAGGVESVSRYKTVNSLQYYTIGMAVMFVLYVASSTAGRAFLEKRQYTFDRMIIAGAHPLRFLGGKIASGAMLAFLQLAVLFLLSSLIFQSFAGQPPRFWAGLALISAAAAVCVGGLAALLTAMNYRLQTGTATDLFSGMMVSLLAFLGGSFFPTAQMSDWLNALGGWTPNGAALSSYLQMLQGADSARWMDDVYRLLGMAVVFAAAAVWMFPKRRDG</sequence>
<feature type="transmembrane region" description="Helical" evidence="6">
    <location>
        <begin position="340"/>
        <end position="360"/>
    </location>
</feature>
<keyword evidence="3 6" id="KW-0812">Transmembrane</keyword>
<dbReference type="GO" id="GO:0005886">
    <property type="term" value="C:plasma membrane"/>
    <property type="evidence" value="ECO:0007669"/>
    <property type="project" value="UniProtKB-SubCell"/>
</dbReference>
<evidence type="ECO:0000313" key="8">
    <source>
        <dbReference type="EMBL" id="TLS51618.1"/>
    </source>
</evidence>
<dbReference type="PANTHER" id="PTHR30294">
    <property type="entry name" value="MEMBRANE COMPONENT OF ABC TRANSPORTER YHHJ-RELATED"/>
    <property type="match status" value="1"/>
</dbReference>
<evidence type="ECO:0000256" key="5">
    <source>
        <dbReference type="ARBA" id="ARBA00023136"/>
    </source>
</evidence>
<dbReference type="PANTHER" id="PTHR30294:SF29">
    <property type="entry name" value="MULTIDRUG ABC TRANSPORTER PERMEASE YBHS-RELATED"/>
    <property type="match status" value="1"/>
</dbReference>
<comment type="subcellular location">
    <subcellularLocation>
        <location evidence="1">Cell membrane</location>
        <topology evidence="1">Multi-pass membrane protein</topology>
    </subcellularLocation>
</comment>